<dbReference type="EMBL" id="CP114052">
    <property type="protein sequence ID" value="WAW14346.1"/>
    <property type="molecule type" value="Genomic_DNA"/>
</dbReference>
<sequence length="173" mass="19997">MEDFDIKILEDKYNEKSKRINAILSNPDFKYYIKEIDRLEENRIFCLHNLEHLFNVARSMQLINIEENLGLDRNHIYACALLHDLGRVEEYNGGKKHAIASSEISEKILKQVGFSSDEIENIKNAIIGHNNVEVNLLGKLLKFADKKSRNCYLCPASSKCKWSEEKKNKGVLL</sequence>
<reference evidence="2" key="1">
    <citation type="submission" date="2022-12" db="EMBL/GenBank/DDBJ databases">
        <title>Peptostreptococcus.</title>
        <authorList>
            <person name="Lee S.H."/>
        </authorList>
    </citation>
    <scope>NUCLEOTIDE SEQUENCE</scope>
    <source>
        <strain evidence="2">CBA3647</strain>
    </source>
</reference>
<keyword evidence="3" id="KW-1185">Reference proteome</keyword>
<dbReference type="RefSeq" id="WP_269311015.1">
    <property type="nucleotide sequence ID" value="NZ_CP114052.1"/>
</dbReference>
<evidence type="ECO:0000313" key="3">
    <source>
        <dbReference type="Proteomes" id="UP001164187"/>
    </source>
</evidence>
<feature type="domain" description="HD" evidence="1">
    <location>
        <begin position="49"/>
        <end position="150"/>
    </location>
</feature>
<dbReference type="Gene3D" id="1.10.3210.10">
    <property type="entry name" value="Hypothetical protein af1432"/>
    <property type="match status" value="1"/>
</dbReference>
<proteinExistence type="predicted"/>
<accession>A0ABY7JNB8</accession>
<dbReference type="SMART" id="SM00471">
    <property type="entry name" value="HDc"/>
    <property type="match status" value="1"/>
</dbReference>
<organism evidence="2 3">
    <name type="scientific">Peptostreptococcus equinus</name>
    <dbReference type="NCBI Taxonomy" id="3003601"/>
    <lineage>
        <taxon>Bacteria</taxon>
        <taxon>Bacillati</taxon>
        <taxon>Bacillota</taxon>
        <taxon>Clostridia</taxon>
        <taxon>Peptostreptococcales</taxon>
        <taxon>Peptostreptococcaceae</taxon>
        <taxon>Peptostreptococcus</taxon>
    </lineage>
</organism>
<gene>
    <name evidence="2" type="ORF">O0R46_06980</name>
</gene>
<dbReference type="SUPFAM" id="SSF109604">
    <property type="entry name" value="HD-domain/PDEase-like"/>
    <property type="match status" value="1"/>
</dbReference>
<dbReference type="InterPro" id="IPR006674">
    <property type="entry name" value="HD_domain"/>
</dbReference>
<dbReference type="InterPro" id="IPR003607">
    <property type="entry name" value="HD/PDEase_dom"/>
</dbReference>
<evidence type="ECO:0000313" key="2">
    <source>
        <dbReference type="EMBL" id="WAW14346.1"/>
    </source>
</evidence>
<dbReference type="Pfam" id="PF01966">
    <property type="entry name" value="HD"/>
    <property type="match status" value="1"/>
</dbReference>
<dbReference type="Proteomes" id="UP001164187">
    <property type="component" value="Chromosome"/>
</dbReference>
<name>A0ABY7JNB8_9FIRM</name>
<dbReference type="PROSITE" id="PS51831">
    <property type="entry name" value="HD"/>
    <property type="match status" value="1"/>
</dbReference>
<evidence type="ECO:0000259" key="1">
    <source>
        <dbReference type="PROSITE" id="PS51831"/>
    </source>
</evidence>
<protein>
    <submittedName>
        <fullName evidence="2">HD domain-containing protein</fullName>
    </submittedName>
</protein>